<proteinExistence type="predicted"/>
<dbReference type="PROSITE" id="PS50181">
    <property type="entry name" value="FBOX"/>
    <property type="match status" value="1"/>
</dbReference>
<dbReference type="InterPro" id="IPR017451">
    <property type="entry name" value="F-box-assoc_interact_dom"/>
</dbReference>
<protein>
    <recommendedName>
        <fullName evidence="2">F-box domain-containing protein</fullName>
    </recommendedName>
</protein>
<dbReference type="Gene3D" id="1.20.1280.50">
    <property type="match status" value="1"/>
</dbReference>
<dbReference type="InterPro" id="IPR036047">
    <property type="entry name" value="F-box-like_dom_sf"/>
</dbReference>
<evidence type="ECO:0000259" key="2">
    <source>
        <dbReference type="PROSITE" id="PS50181"/>
    </source>
</evidence>
<evidence type="ECO:0000256" key="1">
    <source>
        <dbReference type="SAM" id="MobiDB-lite"/>
    </source>
</evidence>
<feature type="compositionally biased region" description="Polar residues" evidence="1">
    <location>
        <begin position="394"/>
        <end position="403"/>
    </location>
</feature>
<dbReference type="Pfam" id="PF08268">
    <property type="entry name" value="FBA_3"/>
    <property type="match status" value="1"/>
</dbReference>
<sequence>MSDNLAKLSKSLAEDLHTESMWDWELLPPEILIQSLSLLPIKTLITCTSVSKTWKSIIQNPTFISNHLHLSNNNNHLLLFRLCSKQLSEATRKLKIDEHENELYKLYWDNNEDFNEHTNFDFPFHVLTYSGVFNVIGTYNGLVCFANDVFSHFCDFILWNPCVRKFVKLPPPTACTNTHESPPEVEVYSLAIGEWRMVTALAPIGDVRARVRQAFINGALHWIASKKVTNNKFINFVMVFHLGDEVFREMELPKLSDEDGYREQLAISAYGNSLALFHGTVRALDIWVINIWVMKEYADAASWTKIFTAAFPGFAYDVPRPIAFRRSGEVILEKLKEQLVSCDLESQEIKDLGIAGYGYTFAGSYVESLVLLDKPNRAGLGVFWSGMEHYAEGDTNSETSEQISDAEGDTNGETSEQISDAEGDTDTDTPAEGETAEGETASYTYIMGLKIGFSAFTEMIKNLTVSAMFALFVCFKGDTGSDGFSLAFFQQCWNVVWSEVLAVCQEFHEHCHFERSLNATFVSLAPKKHGADEIKDFRPISLVGGMYKIIAKMLAIRLSVVLGKIISPSQNAVTRNDRNCIRNPDLESVRAVGLLSVSFIINLNSLITSHCFIYHYVVYLIYICKY</sequence>
<feature type="domain" description="F-box" evidence="2">
    <location>
        <begin position="21"/>
        <end position="67"/>
    </location>
</feature>
<dbReference type="InterPro" id="IPR013187">
    <property type="entry name" value="F-box-assoc_dom_typ3"/>
</dbReference>
<dbReference type="AlphaFoldDB" id="A0A2N9GXW7"/>
<dbReference type="SUPFAM" id="SSF81383">
    <property type="entry name" value="F-box domain"/>
    <property type="match status" value="1"/>
</dbReference>
<dbReference type="InterPro" id="IPR001810">
    <property type="entry name" value="F-box_dom"/>
</dbReference>
<evidence type="ECO:0000313" key="3">
    <source>
        <dbReference type="EMBL" id="SPD04368.1"/>
    </source>
</evidence>
<dbReference type="InterPro" id="IPR050796">
    <property type="entry name" value="SCF_F-box_component"/>
</dbReference>
<name>A0A2N9GXW7_FAGSY</name>
<feature type="compositionally biased region" description="Acidic residues" evidence="1">
    <location>
        <begin position="419"/>
        <end position="437"/>
    </location>
</feature>
<feature type="region of interest" description="Disordered" evidence="1">
    <location>
        <begin position="392"/>
        <end position="437"/>
    </location>
</feature>
<dbReference type="Pfam" id="PF00646">
    <property type="entry name" value="F-box"/>
    <property type="match status" value="1"/>
</dbReference>
<dbReference type="EMBL" id="OIVN01002526">
    <property type="protein sequence ID" value="SPD04368.1"/>
    <property type="molecule type" value="Genomic_DNA"/>
</dbReference>
<dbReference type="NCBIfam" id="TIGR01640">
    <property type="entry name" value="F_box_assoc_1"/>
    <property type="match status" value="1"/>
</dbReference>
<reference evidence="3" key="1">
    <citation type="submission" date="2018-02" db="EMBL/GenBank/DDBJ databases">
        <authorList>
            <person name="Cohen D.B."/>
            <person name="Kent A.D."/>
        </authorList>
    </citation>
    <scope>NUCLEOTIDE SEQUENCE</scope>
</reference>
<dbReference type="PANTHER" id="PTHR31672">
    <property type="entry name" value="BNACNNG10540D PROTEIN"/>
    <property type="match status" value="1"/>
</dbReference>
<dbReference type="PANTHER" id="PTHR31672:SF13">
    <property type="entry name" value="F-BOX PROTEIN CPR30-LIKE"/>
    <property type="match status" value="1"/>
</dbReference>
<organism evidence="3">
    <name type="scientific">Fagus sylvatica</name>
    <name type="common">Beechnut</name>
    <dbReference type="NCBI Taxonomy" id="28930"/>
    <lineage>
        <taxon>Eukaryota</taxon>
        <taxon>Viridiplantae</taxon>
        <taxon>Streptophyta</taxon>
        <taxon>Embryophyta</taxon>
        <taxon>Tracheophyta</taxon>
        <taxon>Spermatophyta</taxon>
        <taxon>Magnoliopsida</taxon>
        <taxon>eudicotyledons</taxon>
        <taxon>Gunneridae</taxon>
        <taxon>Pentapetalae</taxon>
        <taxon>rosids</taxon>
        <taxon>fabids</taxon>
        <taxon>Fagales</taxon>
        <taxon>Fagaceae</taxon>
        <taxon>Fagus</taxon>
    </lineage>
</organism>
<gene>
    <name evidence="3" type="ORF">FSB_LOCUS32250</name>
</gene>
<dbReference type="SMART" id="SM00256">
    <property type="entry name" value="FBOX"/>
    <property type="match status" value="1"/>
</dbReference>
<accession>A0A2N9GXW7</accession>